<organism evidence="2 3">
    <name type="scientific">Trifolium medium</name>
    <dbReference type="NCBI Taxonomy" id="97028"/>
    <lineage>
        <taxon>Eukaryota</taxon>
        <taxon>Viridiplantae</taxon>
        <taxon>Streptophyta</taxon>
        <taxon>Embryophyta</taxon>
        <taxon>Tracheophyta</taxon>
        <taxon>Spermatophyta</taxon>
        <taxon>Magnoliopsida</taxon>
        <taxon>eudicotyledons</taxon>
        <taxon>Gunneridae</taxon>
        <taxon>Pentapetalae</taxon>
        <taxon>rosids</taxon>
        <taxon>fabids</taxon>
        <taxon>Fabales</taxon>
        <taxon>Fabaceae</taxon>
        <taxon>Papilionoideae</taxon>
        <taxon>50 kb inversion clade</taxon>
        <taxon>NPAAA clade</taxon>
        <taxon>Hologalegina</taxon>
        <taxon>IRL clade</taxon>
        <taxon>Trifolieae</taxon>
        <taxon>Trifolium</taxon>
    </lineage>
</organism>
<comment type="caution">
    <text evidence="2">The sequence shown here is derived from an EMBL/GenBank/DDBJ whole genome shotgun (WGS) entry which is preliminary data.</text>
</comment>
<evidence type="ECO:0000313" key="2">
    <source>
        <dbReference type="EMBL" id="MCI63186.1"/>
    </source>
</evidence>
<feature type="region of interest" description="Disordered" evidence="1">
    <location>
        <begin position="1"/>
        <end position="51"/>
    </location>
</feature>
<feature type="non-terminal residue" evidence="2">
    <location>
        <position position="1"/>
    </location>
</feature>
<accession>A0A392TSU5</accession>
<sequence>KPEKAMDRPKVSGSSQRKRASNEQPEGFWLQPEKASKLASARKSDRKRAEP</sequence>
<evidence type="ECO:0000313" key="3">
    <source>
        <dbReference type="Proteomes" id="UP000265520"/>
    </source>
</evidence>
<name>A0A392TSU5_9FABA</name>
<reference evidence="2 3" key="1">
    <citation type="journal article" date="2018" name="Front. Plant Sci.">
        <title>Red Clover (Trifolium pratense) and Zigzag Clover (T. medium) - A Picture of Genomic Similarities and Differences.</title>
        <authorList>
            <person name="Dluhosova J."/>
            <person name="Istvanek J."/>
            <person name="Nedelnik J."/>
            <person name="Repkova J."/>
        </authorList>
    </citation>
    <scope>NUCLEOTIDE SEQUENCE [LARGE SCALE GENOMIC DNA]</scope>
    <source>
        <strain evidence="3">cv. 10/8</strain>
        <tissue evidence="2">Leaf</tissue>
    </source>
</reference>
<protein>
    <submittedName>
        <fullName evidence="2">Uncharacterized protein</fullName>
    </submittedName>
</protein>
<dbReference type="EMBL" id="LXQA010632544">
    <property type="protein sequence ID" value="MCI63186.1"/>
    <property type="molecule type" value="Genomic_DNA"/>
</dbReference>
<evidence type="ECO:0000256" key="1">
    <source>
        <dbReference type="SAM" id="MobiDB-lite"/>
    </source>
</evidence>
<dbReference type="AlphaFoldDB" id="A0A392TSU5"/>
<feature type="non-terminal residue" evidence="2">
    <location>
        <position position="51"/>
    </location>
</feature>
<keyword evidence="3" id="KW-1185">Reference proteome</keyword>
<proteinExistence type="predicted"/>
<dbReference type="Proteomes" id="UP000265520">
    <property type="component" value="Unassembled WGS sequence"/>
</dbReference>
<feature type="compositionally biased region" description="Basic and acidic residues" evidence="1">
    <location>
        <begin position="1"/>
        <end position="10"/>
    </location>
</feature>